<evidence type="ECO:0000256" key="3">
    <source>
        <dbReference type="ARBA" id="ARBA00011892"/>
    </source>
</evidence>
<dbReference type="AlphaFoldDB" id="A0A432Z6J4"/>
<dbReference type="RefSeq" id="WP_126780289.1">
    <property type="nucleotide sequence ID" value="NZ_PIQC01000001.1"/>
</dbReference>
<dbReference type="InterPro" id="IPR017872">
    <property type="entry name" value="Pyrmidine_PPase_CS"/>
</dbReference>
<dbReference type="HAMAP" id="MF_01628">
    <property type="entry name" value="Thymid_phosp"/>
    <property type="match status" value="1"/>
</dbReference>
<reference evidence="10" key="1">
    <citation type="journal article" date="2018" name="Front. Microbiol.">
        <title>Genome-Based Analysis Reveals the Taxonomy and Diversity of the Family Idiomarinaceae.</title>
        <authorList>
            <person name="Liu Y."/>
            <person name="Lai Q."/>
            <person name="Shao Z."/>
        </authorList>
    </citation>
    <scope>NUCLEOTIDE SEQUENCE [LARGE SCALE GENOMIC DNA]</scope>
    <source>
        <strain evidence="10">R22</strain>
    </source>
</reference>
<dbReference type="InterPro" id="IPR013465">
    <property type="entry name" value="Thymidine_Pase"/>
</dbReference>
<keyword evidence="10" id="KW-1185">Reference proteome</keyword>
<keyword evidence="5 7" id="KW-0808">Transferase</keyword>
<sequence>MFLPQEVIRKKRDAVSLSELDIQQFVNGICDETVSEGQIAALAMAIYFQGMSVHEKTALTVAMRDSGDILDLQQENLNGPVLDKHSTGGVGDVVSLMLGPIVAACGGYVPMISGRGLGHTGGTLDKFDSIPGYQTAPDNRRFRDTVKQAGVAIIGQTGRLAPADSRFYATRDVTATVESIPLITASILAKKLAEGLDGLVMDVKAGNGAFMPSYKKSRELAESLASVGSKLGVETTALITDMNQALGSAAGNAVEVQLAVDYLVGKRRDKRLHQVTKALSAELLVSGKLAKNTESAEAMVEHVLDNGRAAECFANMVSSLGGPHDFLERSSQYLPQAKFVKPLKVPAEYYGQYLIAVDTRELGMAVVCLGGGRRKADDVLDLSVGITDILSIGSTVDSDTVLATIHASSEAGWQEAAERTLKALSFSVSLPEPRPVIYERIAGEAE</sequence>
<dbReference type="Pfam" id="PF07831">
    <property type="entry name" value="PYNP_C"/>
    <property type="match status" value="1"/>
</dbReference>
<comment type="caution">
    <text evidence="9">The sequence shown here is derived from an EMBL/GenBank/DDBJ whole genome shotgun (WGS) entry which is preliminary data.</text>
</comment>
<dbReference type="Gene3D" id="1.20.970.10">
    <property type="entry name" value="Transferase, Pyrimidine Nucleoside Phosphorylase, Chain C"/>
    <property type="match status" value="1"/>
</dbReference>
<comment type="function">
    <text evidence="7">The enzymes which catalyze the reversible phosphorolysis of pyrimidine nucleosides are involved in the degradation of these compounds and in their utilization as carbon and energy sources, or in the rescue of pyrimidine bases for nucleotide synthesis.</text>
</comment>
<dbReference type="Gene3D" id="3.40.1030.10">
    <property type="entry name" value="Nucleoside phosphorylase/phosphoribosyltransferase catalytic domain"/>
    <property type="match status" value="1"/>
</dbReference>
<dbReference type="FunFam" id="3.40.1030.10:FF:000001">
    <property type="entry name" value="Thymidine phosphorylase"/>
    <property type="match status" value="1"/>
</dbReference>
<dbReference type="InterPro" id="IPR013102">
    <property type="entry name" value="PYNP_C"/>
</dbReference>
<dbReference type="Pfam" id="PF00591">
    <property type="entry name" value="Glycos_transf_3"/>
    <property type="match status" value="1"/>
</dbReference>
<evidence type="ECO:0000256" key="5">
    <source>
        <dbReference type="ARBA" id="ARBA00022679"/>
    </source>
</evidence>
<dbReference type="SUPFAM" id="SSF54680">
    <property type="entry name" value="Pyrimidine nucleoside phosphorylase C-terminal domain"/>
    <property type="match status" value="1"/>
</dbReference>
<feature type="domain" description="Pyrimidine nucleoside phosphorylase C-terminal" evidence="8">
    <location>
        <begin position="353"/>
        <end position="427"/>
    </location>
</feature>
<dbReference type="InterPro" id="IPR017459">
    <property type="entry name" value="Glycosyl_Trfase_fam3_N_dom"/>
</dbReference>
<dbReference type="EMBL" id="PIQC01000001">
    <property type="protein sequence ID" value="RUO73510.1"/>
    <property type="molecule type" value="Genomic_DNA"/>
</dbReference>
<dbReference type="NCBIfam" id="TIGR02644">
    <property type="entry name" value="Y_phosphoryl"/>
    <property type="match status" value="1"/>
</dbReference>
<dbReference type="Pfam" id="PF02885">
    <property type="entry name" value="Glycos_trans_3N"/>
    <property type="match status" value="1"/>
</dbReference>
<dbReference type="OrthoDB" id="9763887at2"/>
<evidence type="ECO:0000313" key="10">
    <source>
        <dbReference type="Proteomes" id="UP000288058"/>
    </source>
</evidence>
<dbReference type="InterPro" id="IPR036320">
    <property type="entry name" value="Glycosyl_Trfase_fam3_N_dom_sf"/>
</dbReference>
<dbReference type="SUPFAM" id="SSF52418">
    <property type="entry name" value="Nucleoside phosphorylase/phosphoribosyltransferase catalytic domain"/>
    <property type="match status" value="1"/>
</dbReference>
<dbReference type="Proteomes" id="UP000288058">
    <property type="component" value="Unassembled WGS sequence"/>
</dbReference>
<evidence type="ECO:0000313" key="9">
    <source>
        <dbReference type="EMBL" id="RUO73510.1"/>
    </source>
</evidence>
<dbReference type="InterPro" id="IPR036566">
    <property type="entry name" value="PYNP-like_C_sf"/>
</dbReference>
<dbReference type="GO" id="GO:0004645">
    <property type="term" value="F:1,4-alpha-oligoglucan phosphorylase activity"/>
    <property type="evidence" value="ECO:0007669"/>
    <property type="project" value="InterPro"/>
</dbReference>
<dbReference type="GO" id="GO:0009032">
    <property type="term" value="F:thymidine phosphorylase activity"/>
    <property type="evidence" value="ECO:0007669"/>
    <property type="project" value="UniProtKB-UniRule"/>
</dbReference>
<comment type="catalytic activity">
    <reaction evidence="6 7">
        <text>thymidine + phosphate = 2-deoxy-alpha-D-ribose 1-phosphate + thymine</text>
        <dbReference type="Rhea" id="RHEA:16037"/>
        <dbReference type="ChEBI" id="CHEBI:17748"/>
        <dbReference type="ChEBI" id="CHEBI:17821"/>
        <dbReference type="ChEBI" id="CHEBI:43474"/>
        <dbReference type="ChEBI" id="CHEBI:57259"/>
        <dbReference type="EC" id="2.4.2.4"/>
    </reaction>
</comment>
<dbReference type="SMART" id="SM00941">
    <property type="entry name" value="PYNP_C"/>
    <property type="match status" value="1"/>
</dbReference>
<evidence type="ECO:0000256" key="1">
    <source>
        <dbReference type="ARBA" id="ARBA00006915"/>
    </source>
</evidence>
<accession>A0A432Z6J4</accession>
<dbReference type="GO" id="GO:0005829">
    <property type="term" value="C:cytosol"/>
    <property type="evidence" value="ECO:0007669"/>
    <property type="project" value="TreeGrafter"/>
</dbReference>
<dbReference type="PIRSF" id="PIRSF000478">
    <property type="entry name" value="TP_PyNP"/>
    <property type="match status" value="1"/>
</dbReference>
<dbReference type="GO" id="GO:0046104">
    <property type="term" value="P:thymidine metabolic process"/>
    <property type="evidence" value="ECO:0007669"/>
    <property type="project" value="UniProtKB-UniRule"/>
</dbReference>
<dbReference type="NCBIfam" id="TIGR02643">
    <property type="entry name" value="T_phosphoryl"/>
    <property type="match status" value="1"/>
</dbReference>
<evidence type="ECO:0000256" key="6">
    <source>
        <dbReference type="ARBA" id="ARBA00048550"/>
    </source>
</evidence>
<keyword evidence="4 7" id="KW-0328">Glycosyltransferase</keyword>
<dbReference type="GO" id="GO:0006206">
    <property type="term" value="P:pyrimidine nucleobase metabolic process"/>
    <property type="evidence" value="ECO:0007669"/>
    <property type="project" value="InterPro"/>
</dbReference>
<name>A0A432Z6J4_9GAMM</name>
<dbReference type="InterPro" id="IPR000312">
    <property type="entry name" value="Glycosyl_Trfase_fam3"/>
</dbReference>
<dbReference type="Gene3D" id="3.90.1170.30">
    <property type="entry name" value="Pyrimidine nucleoside phosphorylase-like, C-terminal domain"/>
    <property type="match status" value="1"/>
</dbReference>
<dbReference type="EC" id="2.4.2.4" evidence="3 7"/>
<dbReference type="PROSITE" id="PS00647">
    <property type="entry name" value="THYMID_PHOSPHORYLASE"/>
    <property type="match status" value="1"/>
</dbReference>
<evidence type="ECO:0000256" key="4">
    <source>
        <dbReference type="ARBA" id="ARBA00022676"/>
    </source>
</evidence>
<dbReference type="NCBIfam" id="NF004490">
    <property type="entry name" value="PRK05820.1"/>
    <property type="match status" value="1"/>
</dbReference>
<dbReference type="InterPro" id="IPR018090">
    <property type="entry name" value="Pyrmidine_PPas_bac/euk"/>
</dbReference>
<dbReference type="InterPro" id="IPR035902">
    <property type="entry name" value="Nuc_phospho_transferase"/>
</dbReference>
<protein>
    <recommendedName>
        <fullName evidence="3 7">Thymidine phosphorylase</fullName>
        <ecNumber evidence="3 7">2.4.2.4</ecNumber>
    </recommendedName>
    <alternativeName>
        <fullName evidence="7">TdRPase</fullName>
    </alternativeName>
</protein>
<dbReference type="SUPFAM" id="SSF47648">
    <property type="entry name" value="Nucleoside phosphorylase/phosphoribosyltransferase N-terminal domain"/>
    <property type="match status" value="1"/>
</dbReference>
<evidence type="ECO:0000256" key="7">
    <source>
        <dbReference type="HAMAP-Rule" id="MF_01628"/>
    </source>
</evidence>
<comment type="similarity">
    <text evidence="1 7">Belongs to the thymidine/pyrimidine-nucleoside phosphorylase family.</text>
</comment>
<dbReference type="UniPathway" id="UPA00578">
    <property type="reaction ID" value="UER00638"/>
</dbReference>
<comment type="subunit">
    <text evidence="2 7">Homodimer.</text>
</comment>
<evidence type="ECO:0000259" key="8">
    <source>
        <dbReference type="SMART" id="SM00941"/>
    </source>
</evidence>
<dbReference type="InterPro" id="IPR000053">
    <property type="entry name" value="Thymidine/pyrmidine_PPase"/>
</dbReference>
<dbReference type="PANTHER" id="PTHR10515:SF0">
    <property type="entry name" value="THYMIDINE PHOSPHORYLASE"/>
    <property type="match status" value="1"/>
</dbReference>
<organism evidence="9 10">
    <name type="scientific">Idiomarina ramblicola</name>
    <dbReference type="NCBI Taxonomy" id="263724"/>
    <lineage>
        <taxon>Bacteria</taxon>
        <taxon>Pseudomonadati</taxon>
        <taxon>Pseudomonadota</taxon>
        <taxon>Gammaproteobacteria</taxon>
        <taxon>Alteromonadales</taxon>
        <taxon>Idiomarinaceae</taxon>
        <taxon>Idiomarina</taxon>
    </lineage>
</organism>
<comment type="pathway">
    <text evidence="7">Pyrimidine metabolism; dTMP biosynthesis via salvage pathway; dTMP from thymine: step 1/2.</text>
</comment>
<evidence type="ECO:0000256" key="2">
    <source>
        <dbReference type="ARBA" id="ARBA00011738"/>
    </source>
</evidence>
<gene>
    <name evidence="7 9" type="primary">deoA</name>
    <name evidence="9" type="ORF">CWI78_03510</name>
</gene>
<proteinExistence type="inferred from homology"/>
<dbReference type="PANTHER" id="PTHR10515">
    <property type="entry name" value="THYMIDINE PHOSPHORYLASE"/>
    <property type="match status" value="1"/>
</dbReference>